<sequence>MDQYGLVENEDYSISQICEKGHRPRIEFAISLDMAKELSMVEKMKKT</sequence>
<name>A0A6M0STI0_CLOBO</name>
<protein>
    <recommendedName>
        <fullName evidence="1">AntA/AntB antirepressor domain-containing protein</fullName>
    </recommendedName>
</protein>
<comment type="caution">
    <text evidence="2">The sequence shown here is derived from an EMBL/GenBank/DDBJ whole genome shotgun (WGS) entry which is preliminary data.</text>
</comment>
<evidence type="ECO:0000313" key="2">
    <source>
        <dbReference type="EMBL" id="NFA43706.1"/>
    </source>
</evidence>
<dbReference type="EMBL" id="SGKU01000046">
    <property type="protein sequence ID" value="NFA43706.1"/>
    <property type="molecule type" value="Genomic_DNA"/>
</dbReference>
<accession>A0A6M0STI0</accession>
<gene>
    <name evidence="2" type="ORF">EXM65_14340</name>
</gene>
<dbReference type="AlphaFoldDB" id="A0A6M0STI0"/>
<dbReference type="Proteomes" id="UP000472355">
    <property type="component" value="Unassembled WGS sequence"/>
</dbReference>
<proteinExistence type="predicted"/>
<dbReference type="Pfam" id="PF08346">
    <property type="entry name" value="AntA"/>
    <property type="match status" value="1"/>
</dbReference>
<feature type="domain" description="AntA/AntB antirepressor" evidence="1">
    <location>
        <begin position="1"/>
        <end position="43"/>
    </location>
</feature>
<evidence type="ECO:0000313" key="3">
    <source>
        <dbReference type="Proteomes" id="UP000472355"/>
    </source>
</evidence>
<organism evidence="2 3">
    <name type="scientific">Clostridium botulinum</name>
    <dbReference type="NCBI Taxonomy" id="1491"/>
    <lineage>
        <taxon>Bacteria</taxon>
        <taxon>Bacillati</taxon>
        <taxon>Bacillota</taxon>
        <taxon>Clostridia</taxon>
        <taxon>Eubacteriales</taxon>
        <taxon>Clostridiaceae</taxon>
        <taxon>Clostridium</taxon>
    </lineage>
</organism>
<reference evidence="2 3" key="1">
    <citation type="submission" date="2019-02" db="EMBL/GenBank/DDBJ databases">
        <title>Genome sequencing of Clostridium botulinum clinical isolates.</title>
        <authorList>
            <person name="Brunt J."/>
            <person name="Van Vliet A.H.M."/>
            <person name="Stringer S.C."/>
            <person name="Grant K.A."/>
            <person name="Carter A.C."/>
            <person name="Peck M.W."/>
        </authorList>
    </citation>
    <scope>NUCLEOTIDE SEQUENCE [LARGE SCALE GENOMIC DNA]</scope>
    <source>
        <strain evidence="2 3">H113700579</strain>
    </source>
</reference>
<dbReference type="InterPro" id="IPR013557">
    <property type="entry name" value="AntA/B_antirep"/>
</dbReference>
<evidence type="ECO:0000259" key="1">
    <source>
        <dbReference type="Pfam" id="PF08346"/>
    </source>
</evidence>